<evidence type="ECO:0000313" key="2">
    <source>
        <dbReference type="Proteomes" id="UP000009097"/>
    </source>
</evidence>
<dbReference type="EMBL" id="DS231717">
    <property type="protein sequence ID" value="KNB15825.1"/>
    <property type="molecule type" value="Genomic_DNA"/>
</dbReference>
<dbReference type="KEGG" id="fox:FOXG_21501"/>
<organism evidence="1 2">
    <name type="scientific">Fusarium oxysporum f. sp. lycopersici (strain 4287 / CBS 123668 / FGSC 9935 / NRRL 34936)</name>
    <name type="common">Fusarium vascular wilt of tomato</name>
    <dbReference type="NCBI Taxonomy" id="426428"/>
    <lineage>
        <taxon>Eukaryota</taxon>
        <taxon>Fungi</taxon>
        <taxon>Dikarya</taxon>
        <taxon>Ascomycota</taxon>
        <taxon>Pezizomycotina</taxon>
        <taxon>Sordariomycetes</taxon>
        <taxon>Hypocreomycetidae</taxon>
        <taxon>Hypocreales</taxon>
        <taxon>Nectriaceae</taxon>
        <taxon>Fusarium</taxon>
        <taxon>Fusarium oxysporum species complex</taxon>
    </lineage>
</organism>
<protein>
    <submittedName>
        <fullName evidence="1">Uncharacterized protein</fullName>
    </submittedName>
</protein>
<dbReference type="VEuPathDB" id="FungiDB:FOXG_21501"/>
<proteinExistence type="predicted"/>
<accession>A0A0J9VZ93</accession>
<dbReference type="RefSeq" id="XP_018253870.1">
    <property type="nucleotide sequence ID" value="XM_018401843.1"/>
</dbReference>
<gene>
    <name evidence="1" type="ORF">FOXG_21501</name>
</gene>
<dbReference type="AlphaFoldDB" id="A0A0J9VZ93"/>
<dbReference type="GeneID" id="28962207"/>
<reference evidence="1 2" key="1">
    <citation type="journal article" date="2010" name="Nature">
        <title>Comparative genomics reveals mobile pathogenicity chromosomes in Fusarium.</title>
        <authorList>
            <person name="Ma L.J."/>
            <person name="van der Does H.C."/>
            <person name="Borkovich K.A."/>
            <person name="Coleman J.J."/>
            <person name="Daboussi M.J."/>
            <person name="Di Pietro A."/>
            <person name="Dufresne M."/>
            <person name="Freitag M."/>
            <person name="Grabherr M."/>
            <person name="Henrissat B."/>
            <person name="Houterman P.M."/>
            <person name="Kang S."/>
            <person name="Shim W.B."/>
            <person name="Woloshuk C."/>
            <person name="Xie X."/>
            <person name="Xu J.R."/>
            <person name="Antoniw J."/>
            <person name="Baker S.E."/>
            <person name="Bluhm B.H."/>
            <person name="Breakspear A."/>
            <person name="Brown D.W."/>
            <person name="Butchko R.A."/>
            <person name="Chapman S."/>
            <person name="Coulson R."/>
            <person name="Coutinho P.M."/>
            <person name="Danchin E.G."/>
            <person name="Diener A."/>
            <person name="Gale L.R."/>
            <person name="Gardiner D.M."/>
            <person name="Goff S."/>
            <person name="Hammond-Kosack K.E."/>
            <person name="Hilburn K."/>
            <person name="Hua-Van A."/>
            <person name="Jonkers W."/>
            <person name="Kazan K."/>
            <person name="Kodira C.D."/>
            <person name="Koehrsen M."/>
            <person name="Kumar L."/>
            <person name="Lee Y.H."/>
            <person name="Li L."/>
            <person name="Manners J.M."/>
            <person name="Miranda-Saavedra D."/>
            <person name="Mukherjee M."/>
            <person name="Park G."/>
            <person name="Park J."/>
            <person name="Park S.Y."/>
            <person name="Proctor R.H."/>
            <person name="Regev A."/>
            <person name="Ruiz-Roldan M.C."/>
            <person name="Sain D."/>
            <person name="Sakthikumar S."/>
            <person name="Sykes S."/>
            <person name="Schwartz D.C."/>
            <person name="Turgeon B.G."/>
            <person name="Wapinski I."/>
            <person name="Yoder O."/>
            <person name="Young S."/>
            <person name="Zeng Q."/>
            <person name="Zhou S."/>
            <person name="Galagan J."/>
            <person name="Cuomo C.A."/>
            <person name="Kistler H.C."/>
            <person name="Rep M."/>
        </authorList>
    </citation>
    <scope>NUCLEOTIDE SEQUENCE [LARGE SCALE GENOMIC DNA]</scope>
    <source>
        <strain evidence="2">4287 / CBS 123668 / FGSC 9935 / NRRL 34936</strain>
    </source>
</reference>
<dbReference type="Proteomes" id="UP000009097">
    <property type="component" value="Chromosome 14"/>
</dbReference>
<sequence>MAPLVVSSTGVTIKELQRKLSIATDEITGLTQQINDERIINGRVRLEYAMLQGETENLKRALAENVLFTGAITQSFTEARWDNNRFQRENENLQSEICRMQSERVQTDKYISVINQQLLERNQTIEELHGQISSIWDKVNAMKSSEIASAQIQKC</sequence>
<evidence type="ECO:0000313" key="1">
    <source>
        <dbReference type="EMBL" id="KNB15825.1"/>
    </source>
</evidence>
<name>A0A0J9VZ93_FUSO4</name>